<evidence type="ECO:0000313" key="1">
    <source>
        <dbReference type="EMBL" id="JAH48829.1"/>
    </source>
</evidence>
<sequence length="38" mass="4242">MGRRELTWQRPTLCISTTSVSSRASWCGTILPCLVPAY</sequence>
<reference evidence="1" key="2">
    <citation type="journal article" date="2015" name="Fish Shellfish Immunol.">
        <title>Early steps in the European eel (Anguilla anguilla)-Vibrio vulnificus interaction in the gills: Role of the RtxA13 toxin.</title>
        <authorList>
            <person name="Callol A."/>
            <person name="Pajuelo D."/>
            <person name="Ebbesson L."/>
            <person name="Teles M."/>
            <person name="MacKenzie S."/>
            <person name="Amaro C."/>
        </authorList>
    </citation>
    <scope>NUCLEOTIDE SEQUENCE</scope>
</reference>
<organism evidence="1">
    <name type="scientific">Anguilla anguilla</name>
    <name type="common">European freshwater eel</name>
    <name type="synonym">Muraena anguilla</name>
    <dbReference type="NCBI Taxonomy" id="7936"/>
    <lineage>
        <taxon>Eukaryota</taxon>
        <taxon>Metazoa</taxon>
        <taxon>Chordata</taxon>
        <taxon>Craniata</taxon>
        <taxon>Vertebrata</taxon>
        <taxon>Euteleostomi</taxon>
        <taxon>Actinopterygii</taxon>
        <taxon>Neopterygii</taxon>
        <taxon>Teleostei</taxon>
        <taxon>Anguilliformes</taxon>
        <taxon>Anguillidae</taxon>
        <taxon>Anguilla</taxon>
    </lineage>
</organism>
<proteinExistence type="predicted"/>
<dbReference type="EMBL" id="GBXM01059748">
    <property type="protein sequence ID" value="JAH48829.1"/>
    <property type="molecule type" value="Transcribed_RNA"/>
</dbReference>
<dbReference type="AlphaFoldDB" id="A0A0E9T5E4"/>
<protein>
    <submittedName>
        <fullName evidence="1">Uncharacterized protein</fullName>
    </submittedName>
</protein>
<reference evidence="1" key="1">
    <citation type="submission" date="2014-11" db="EMBL/GenBank/DDBJ databases">
        <authorList>
            <person name="Amaro Gonzalez C."/>
        </authorList>
    </citation>
    <scope>NUCLEOTIDE SEQUENCE</scope>
</reference>
<accession>A0A0E9T5E4</accession>
<name>A0A0E9T5E4_ANGAN</name>